<name>A0A6A0A2K9_HAELA</name>
<organism evidence="1 2">
    <name type="scientific">Haematococcus lacustris</name>
    <name type="common">Green alga</name>
    <name type="synonym">Haematococcus pluvialis</name>
    <dbReference type="NCBI Taxonomy" id="44745"/>
    <lineage>
        <taxon>Eukaryota</taxon>
        <taxon>Viridiplantae</taxon>
        <taxon>Chlorophyta</taxon>
        <taxon>core chlorophytes</taxon>
        <taxon>Chlorophyceae</taxon>
        <taxon>CS clade</taxon>
        <taxon>Chlamydomonadales</taxon>
        <taxon>Haematococcaceae</taxon>
        <taxon>Haematococcus</taxon>
    </lineage>
</organism>
<reference evidence="1 2" key="1">
    <citation type="submission" date="2020-02" db="EMBL/GenBank/DDBJ databases">
        <title>Draft genome sequence of Haematococcus lacustris strain NIES-144.</title>
        <authorList>
            <person name="Morimoto D."/>
            <person name="Nakagawa S."/>
            <person name="Yoshida T."/>
            <person name="Sawayama S."/>
        </authorList>
    </citation>
    <scope>NUCLEOTIDE SEQUENCE [LARGE SCALE GENOMIC DNA]</scope>
    <source>
        <strain evidence="1 2">NIES-144</strain>
    </source>
</reference>
<dbReference type="Proteomes" id="UP000485058">
    <property type="component" value="Unassembled WGS sequence"/>
</dbReference>
<comment type="caution">
    <text evidence="1">The sequence shown here is derived from an EMBL/GenBank/DDBJ whole genome shotgun (WGS) entry which is preliminary data.</text>
</comment>
<keyword evidence="2" id="KW-1185">Reference proteome</keyword>
<sequence length="74" mass="8248">MNFAEVGQQLSDRQPHYVLRRSALQIRAHAARLAPVLVARPVPVPALLIAPLQRCNASLQCDAIMHIRCSHPFL</sequence>
<accession>A0A6A0A2K9</accession>
<protein>
    <submittedName>
        <fullName evidence="1">Uncharacterized protein</fullName>
    </submittedName>
</protein>
<proteinExistence type="predicted"/>
<dbReference type="EMBL" id="BLLF01003025">
    <property type="protein sequence ID" value="GFH26114.1"/>
    <property type="molecule type" value="Genomic_DNA"/>
</dbReference>
<gene>
    <name evidence="1" type="ORF">HaLaN_24208</name>
</gene>
<dbReference type="AlphaFoldDB" id="A0A6A0A2K9"/>
<evidence type="ECO:0000313" key="2">
    <source>
        <dbReference type="Proteomes" id="UP000485058"/>
    </source>
</evidence>
<evidence type="ECO:0000313" key="1">
    <source>
        <dbReference type="EMBL" id="GFH26114.1"/>
    </source>
</evidence>